<protein>
    <submittedName>
        <fullName evidence="5">Transcriptional regulator, AraC family</fullName>
    </submittedName>
</protein>
<dbReference type="PRINTS" id="PR00032">
    <property type="entry name" value="HTHARAC"/>
</dbReference>
<reference evidence="5 6" key="1">
    <citation type="submission" date="2016-11" db="EMBL/GenBank/DDBJ databases">
        <authorList>
            <person name="Jaros S."/>
            <person name="Januszkiewicz K."/>
            <person name="Wedrychowicz H."/>
        </authorList>
    </citation>
    <scope>NUCLEOTIDE SEQUENCE [LARGE SCALE GENOMIC DNA]</scope>
    <source>
        <strain evidence="5 6">DSM 10068</strain>
    </source>
</reference>
<dbReference type="PROSITE" id="PS01124">
    <property type="entry name" value="HTH_ARAC_FAMILY_2"/>
    <property type="match status" value="1"/>
</dbReference>
<feature type="domain" description="HTH araC/xylS-type" evidence="4">
    <location>
        <begin position="220"/>
        <end position="318"/>
    </location>
</feature>
<evidence type="ECO:0000256" key="1">
    <source>
        <dbReference type="ARBA" id="ARBA00023015"/>
    </source>
</evidence>
<dbReference type="Pfam" id="PF12833">
    <property type="entry name" value="HTH_18"/>
    <property type="match status" value="1"/>
</dbReference>
<dbReference type="InterPro" id="IPR018060">
    <property type="entry name" value="HTH_AraC"/>
</dbReference>
<dbReference type="SUPFAM" id="SSF46689">
    <property type="entry name" value="Homeodomain-like"/>
    <property type="match status" value="2"/>
</dbReference>
<dbReference type="GO" id="GO:0043565">
    <property type="term" value="F:sequence-specific DNA binding"/>
    <property type="evidence" value="ECO:0007669"/>
    <property type="project" value="InterPro"/>
</dbReference>
<keyword evidence="1" id="KW-0805">Transcription regulation</keyword>
<dbReference type="InterPro" id="IPR053142">
    <property type="entry name" value="PchR_regulatory_protein"/>
</dbReference>
<dbReference type="PANTHER" id="PTHR47893:SF1">
    <property type="entry name" value="REGULATORY PROTEIN PCHR"/>
    <property type="match status" value="1"/>
</dbReference>
<gene>
    <name evidence="5" type="ORF">SAMN02745823_01072</name>
</gene>
<evidence type="ECO:0000259" key="4">
    <source>
        <dbReference type="PROSITE" id="PS01124"/>
    </source>
</evidence>
<dbReference type="GO" id="GO:0003700">
    <property type="term" value="F:DNA-binding transcription factor activity"/>
    <property type="evidence" value="ECO:0007669"/>
    <property type="project" value="InterPro"/>
</dbReference>
<dbReference type="RefSeq" id="WP_200796602.1">
    <property type="nucleotide sequence ID" value="NZ_FQXV01000003.1"/>
</dbReference>
<dbReference type="PANTHER" id="PTHR47893">
    <property type="entry name" value="REGULATORY PROTEIN PCHR"/>
    <property type="match status" value="1"/>
</dbReference>
<organism evidence="5 6">
    <name type="scientific">Sporobacter termitidis DSM 10068</name>
    <dbReference type="NCBI Taxonomy" id="1123282"/>
    <lineage>
        <taxon>Bacteria</taxon>
        <taxon>Bacillati</taxon>
        <taxon>Bacillota</taxon>
        <taxon>Clostridia</taxon>
        <taxon>Eubacteriales</taxon>
        <taxon>Oscillospiraceae</taxon>
        <taxon>Sporobacter</taxon>
    </lineage>
</organism>
<keyword evidence="6" id="KW-1185">Reference proteome</keyword>
<evidence type="ECO:0000313" key="5">
    <source>
        <dbReference type="EMBL" id="SHH82695.1"/>
    </source>
</evidence>
<evidence type="ECO:0000313" key="6">
    <source>
        <dbReference type="Proteomes" id="UP000183995"/>
    </source>
</evidence>
<dbReference type="SMART" id="SM00342">
    <property type="entry name" value="HTH_ARAC"/>
    <property type="match status" value="1"/>
</dbReference>
<sequence length="322" mass="37188">MIDIESMYRSNLFKNGFQEEMSNGVYNPIGRLYSVPKELGQGVYWVYGQRDLYDIKIHDFYFYKDSFFSFEIPQGSLGVCYYDSISGEEISPYRRLTAGCVNSFIGGYEPCKTLVHKNIPVRTIDIEITPSYYEKYLRENFPDEYIDLHDAFCNIALTDRFPEMIQLLRQIWNYQGDGISAKLFYEGKVAEAISLIMEYNKKQKAMPSVKISNADLRALENVTAYINDHFNCDISVDQLSRIACMGRTKLKLAFKEAYGRAITEYIQQRRLSHAETLLSLTDFTIEQVAAAIGYHNAGRFANMFKKSTGVYPAEYRKMALKK</sequence>
<proteinExistence type="predicted"/>
<keyword evidence="3" id="KW-0804">Transcription</keyword>
<evidence type="ECO:0000256" key="3">
    <source>
        <dbReference type="ARBA" id="ARBA00023163"/>
    </source>
</evidence>
<dbReference type="InterPro" id="IPR020449">
    <property type="entry name" value="Tscrpt_reg_AraC-type_HTH"/>
</dbReference>
<evidence type="ECO:0000256" key="2">
    <source>
        <dbReference type="ARBA" id="ARBA00023125"/>
    </source>
</evidence>
<dbReference type="Gene3D" id="1.10.10.60">
    <property type="entry name" value="Homeodomain-like"/>
    <property type="match status" value="2"/>
</dbReference>
<accession>A0A1M5W5E8</accession>
<name>A0A1M5W5E8_9FIRM</name>
<dbReference type="InterPro" id="IPR009057">
    <property type="entry name" value="Homeodomain-like_sf"/>
</dbReference>
<dbReference type="EMBL" id="FQXV01000003">
    <property type="protein sequence ID" value="SHH82695.1"/>
    <property type="molecule type" value="Genomic_DNA"/>
</dbReference>
<dbReference type="STRING" id="1123282.SAMN02745823_01072"/>
<dbReference type="Proteomes" id="UP000183995">
    <property type="component" value="Unassembled WGS sequence"/>
</dbReference>
<keyword evidence="2" id="KW-0238">DNA-binding</keyword>
<dbReference type="AlphaFoldDB" id="A0A1M5W5E8"/>